<dbReference type="AlphaFoldDB" id="A0A291GA34"/>
<dbReference type="Pfam" id="PF02826">
    <property type="entry name" value="2-Hacid_dh_C"/>
    <property type="match status" value="1"/>
</dbReference>
<keyword evidence="5" id="KW-1185">Reference proteome</keyword>
<organism evidence="4 5">
    <name type="scientific">Celeribacter ethanolicus</name>
    <dbReference type="NCBI Taxonomy" id="1758178"/>
    <lineage>
        <taxon>Bacteria</taxon>
        <taxon>Pseudomonadati</taxon>
        <taxon>Pseudomonadota</taxon>
        <taxon>Alphaproteobacteria</taxon>
        <taxon>Rhodobacterales</taxon>
        <taxon>Roseobacteraceae</taxon>
        <taxon>Celeribacter</taxon>
    </lineage>
</organism>
<dbReference type="KEGG" id="ceh:CEW89_04640"/>
<dbReference type="EMBL" id="CP022196">
    <property type="protein sequence ID" value="ATG46914.1"/>
    <property type="molecule type" value="Genomic_DNA"/>
</dbReference>
<dbReference type="SUPFAM" id="SSF51735">
    <property type="entry name" value="NAD(P)-binding Rossmann-fold domains"/>
    <property type="match status" value="1"/>
</dbReference>
<accession>A0A291GA34</accession>
<dbReference type="PANTHER" id="PTHR43333">
    <property type="entry name" value="2-HACID_DH_C DOMAIN-CONTAINING PROTEIN"/>
    <property type="match status" value="1"/>
</dbReference>
<evidence type="ECO:0000259" key="3">
    <source>
        <dbReference type="Pfam" id="PF02826"/>
    </source>
</evidence>
<dbReference type="Proteomes" id="UP000217935">
    <property type="component" value="Chromosome"/>
</dbReference>
<dbReference type="GO" id="GO:0016491">
    <property type="term" value="F:oxidoreductase activity"/>
    <property type="evidence" value="ECO:0007669"/>
    <property type="project" value="UniProtKB-KW"/>
</dbReference>
<reference evidence="4 5" key="1">
    <citation type="submission" date="2017-06" db="EMBL/GenBank/DDBJ databases">
        <title>Celeribacter sp. TSPH2 complete genome sequence.</title>
        <authorList>
            <person name="Woo J.-H."/>
            <person name="Kim H.-S."/>
        </authorList>
    </citation>
    <scope>NUCLEOTIDE SEQUENCE [LARGE SCALE GENOMIC DNA]</scope>
    <source>
        <strain evidence="4 5">TSPH2</strain>
    </source>
</reference>
<dbReference type="OrthoDB" id="9787219at2"/>
<sequence length="314" mass="34339">MTQPVIVNQIDPEFGQTLRAHPSLPRVIDHFDREQPWDLPEGAQALVTRAFRSWLKAPEVVNLPALKWVQTFSAGIEIYPDWLMQGRVITNGRGLSAPQIAEYVMAAMLLVEKDIYGARTTSLADWGTRVFGTLEGKTLGLIGYGAIGEAVAKRARPFDMEVLACRRGPWRKVPEGITPCATPEAVMATSDHVVIAMPLTPETEGLVNAALLAQAKPGLHLINVARGALVHQGALLQALDDGRLSKATLDVTHPEPPAAADPIWTHPKVLLTPHESYKGGLSERARFEQKMLTNLDAWLAGRPMTDVVDLTRGY</sequence>
<dbReference type="InterPro" id="IPR036291">
    <property type="entry name" value="NAD(P)-bd_dom_sf"/>
</dbReference>
<dbReference type="SUPFAM" id="SSF52283">
    <property type="entry name" value="Formate/glycerate dehydrogenase catalytic domain-like"/>
    <property type="match status" value="1"/>
</dbReference>
<evidence type="ECO:0000313" key="4">
    <source>
        <dbReference type="EMBL" id="ATG46914.1"/>
    </source>
</evidence>
<proteinExistence type="predicted"/>
<dbReference type="InterPro" id="IPR006140">
    <property type="entry name" value="D-isomer_DH_NAD-bd"/>
</dbReference>
<name>A0A291GA34_9RHOB</name>
<keyword evidence="2" id="KW-0520">NAD</keyword>
<evidence type="ECO:0000256" key="1">
    <source>
        <dbReference type="ARBA" id="ARBA00023002"/>
    </source>
</evidence>
<gene>
    <name evidence="4" type="ORF">CEW89_04640</name>
</gene>
<feature type="domain" description="D-isomer specific 2-hydroxyacid dehydrogenase NAD-binding" evidence="3">
    <location>
        <begin position="123"/>
        <end position="274"/>
    </location>
</feature>
<dbReference type="RefSeq" id="WP_096805074.1">
    <property type="nucleotide sequence ID" value="NZ_CP022196.1"/>
</dbReference>
<dbReference type="Gene3D" id="3.40.50.720">
    <property type="entry name" value="NAD(P)-binding Rossmann-like Domain"/>
    <property type="match status" value="2"/>
</dbReference>
<dbReference type="GO" id="GO:0051287">
    <property type="term" value="F:NAD binding"/>
    <property type="evidence" value="ECO:0007669"/>
    <property type="project" value="InterPro"/>
</dbReference>
<dbReference type="PANTHER" id="PTHR43333:SF1">
    <property type="entry name" value="D-ISOMER SPECIFIC 2-HYDROXYACID DEHYDROGENASE NAD-BINDING DOMAIN-CONTAINING PROTEIN"/>
    <property type="match status" value="1"/>
</dbReference>
<keyword evidence="1" id="KW-0560">Oxidoreductase</keyword>
<evidence type="ECO:0000313" key="5">
    <source>
        <dbReference type="Proteomes" id="UP000217935"/>
    </source>
</evidence>
<dbReference type="STRING" id="1758178.GCA_001550095_02769"/>
<evidence type="ECO:0000256" key="2">
    <source>
        <dbReference type="ARBA" id="ARBA00023027"/>
    </source>
</evidence>
<protein>
    <submittedName>
        <fullName evidence="4">Glyoxylate reductase (NADP(+))</fullName>
    </submittedName>
</protein>